<evidence type="ECO:0000256" key="3">
    <source>
        <dbReference type="ARBA" id="ARBA00022448"/>
    </source>
</evidence>
<name>B7G5A3_PHATC</name>
<accession>B7G5A3</accession>
<dbReference type="GO" id="GO:0005634">
    <property type="term" value="C:nucleus"/>
    <property type="evidence" value="ECO:0007669"/>
    <property type="project" value="UniProtKB-SubCell"/>
</dbReference>
<evidence type="ECO:0000256" key="4">
    <source>
        <dbReference type="ARBA" id="ARBA00022490"/>
    </source>
</evidence>
<reference evidence="11 12" key="1">
    <citation type="journal article" date="2008" name="Nature">
        <title>The Phaeodactylum genome reveals the evolutionary history of diatom genomes.</title>
        <authorList>
            <person name="Bowler C."/>
            <person name="Allen A.E."/>
            <person name="Badger J.H."/>
            <person name="Grimwood J."/>
            <person name="Jabbari K."/>
            <person name="Kuo A."/>
            <person name="Maheswari U."/>
            <person name="Martens C."/>
            <person name="Maumus F."/>
            <person name="Otillar R.P."/>
            <person name="Rayko E."/>
            <person name="Salamov A."/>
            <person name="Vandepoele K."/>
            <person name="Beszteri B."/>
            <person name="Gruber A."/>
            <person name="Heijde M."/>
            <person name="Katinka M."/>
            <person name="Mock T."/>
            <person name="Valentin K."/>
            <person name="Verret F."/>
            <person name="Berges J.A."/>
            <person name="Brownlee C."/>
            <person name="Cadoret J.P."/>
            <person name="Chiovitti A."/>
            <person name="Choi C.J."/>
            <person name="Coesel S."/>
            <person name="De Martino A."/>
            <person name="Detter J.C."/>
            <person name="Durkin C."/>
            <person name="Falciatore A."/>
            <person name="Fournet J."/>
            <person name="Haruta M."/>
            <person name="Huysman M.J."/>
            <person name="Jenkins B.D."/>
            <person name="Jiroutova K."/>
            <person name="Jorgensen R.E."/>
            <person name="Joubert Y."/>
            <person name="Kaplan A."/>
            <person name="Kroger N."/>
            <person name="Kroth P.G."/>
            <person name="La Roche J."/>
            <person name="Lindquist E."/>
            <person name="Lommer M."/>
            <person name="Martin-Jezequel V."/>
            <person name="Lopez P.J."/>
            <person name="Lucas S."/>
            <person name="Mangogna M."/>
            <person name="McGinnis K."/>
            <person name="Medlin L.K."/>
            <person name="Montsant A."/>
            <person name="Oudot-Le Secq M.P."/>
            <person name="Napoli C."/>
            <person name="Obornik M."/>
            <person name="Parker M.S."/>
            <person name="Petit J.L."/>
            <person name="Porcel B.M."/>
            <person name="Poulsen N."/>
            <person name="Robison M."/>
            <person name="Rychlewski L."/>
            <person name="Rynearson T.A."/>
            <person name="Schmutz J."/>
            <person name="Shapiro H."/>
            <person name="Siaut M."/>
            <person name="Stanley M."/>
            <person name="Sussman M.R."/>
            <person name="Taylor A.R."/>
            <person name="Vardi A."/>
            <person name="von Dassow P."/>
            <person name="Vyverman W."/>
            <person name="Willis A."/>
            <person name="Wyrwicz L.S."/>
            <person name="Rokhsar D.S."/>
            <person name="Weissenbach J."/>
            <person name="Armbrust E.V."/>
            <person name="Green B.R."/>
            <person name="Van de Peer Y."/>
            <person name="Grigoriev I.V."/>
        </authorList>
    </citation>
    <scope>NUCLEOTIDE SEQUENCE [LARGE SCALE GENOMIC DNA]</scope>
    <source>
        <strain evidence="11 12">CCAP 1055/1</strain>
    </source>
</reference>
<reference evidence="12" key="2">
    <citation type="submission" date="2008-08" db="EMBL/GenBank/DDBJ databases">
        <authorList>
            <consortium name="Diatom Consortium"/>
            <person name="Grigoriev I."/>
            <person name="Grimwood J."/>
            <person name="Kuo A."/>
            <person name="Otillar R.P."/>
            <person name="Salamov A."/>
            <person name="Detter J.C."/>
            <person name="Lindquist E."/>
            <person name="Shapiro H."/>
            <person name="Lucas S."/>
            <person name="Glavina del Rio T."/>
            <person name="Pitluck S."/>
            <person name="Rokhsar D."/>
            <person name="Bowler C."/>
        </authorList>
    </citation>
    <scope>GENOME REANNOTATION</scope>
    <source>
        <strain evidence="12">CCAP 1055/1</strain>
    </source>
</reference>
<keyword evidence="4 7" id="KW-0963">Cytoplasm</keyword>
<dbReference type="OrthoDB" id="203821at2759"/>
<evidence type="ECO:0000256" key="5">
    <source>
        <dbReference type="ARBA" id="ARBA00022927"/>
    </source>
</evidence>
<dbReference type="Pfam" id="PF21192">
    <property type="entry name" value="OB_NMD3"/>
    <property type="match status" value="1"/>
</dbReference>
<dbReference type="GO" id="GO:0000055">
    <property type="term" value="P:ribosomal large subunit export from nucleus"/>
    <property type="evidence" value="ECO:0007669"/>
    <property type="project" value="TreeGrafter"/>
</dbReference>
<keyword evidence="5 7" id="KW-0653">Protein transport</keyword>
<feature type="non-terminal residue" evidence="11">
    <location>
        <position position="417"/>
    </location>
</feature>
<dbReference type="RefSeq" id="XP_002182210.1">
    <property type="nucleotide sequence ID" value="XM_002182174.1"/>
</dbReference>
<dbReference type="eggNOG" id="KOG2613">
    <property type="taxonomic scope" value="Eukaryota"/>
</dbReference>
<proteinExistence type="inferred from homology"/>
<dbReference type="AlphaFoldDB" id="B7G5A3"/>
<keyword evidence="12" id="KW-1185">Reference proteome</keyword>
<dbReference type="InterPro" id="IPR039768">
    <property type="entry name" value="Nmd3"/>
</dbReference>
<dbReference type="PaxDb" id="2850-Phatr21996"/>
<dbReference type="Pfam" id="PF04981">
    <property type="entry name" value="NMD3"/>
    <property type="match status" value="1"/>
</dbReference>
<protein>
    <recommendedName>
        <fullName evidence="2 7">60S ribosomal export protein NMD3</fullName>
    </recommendedName>
</protein>
<dbReference type="InterPro" id="IPR048898">
    <property type="entry name" value="OB_NMD3"/>
</dbReference>
<dbReference type="STRING" id="556484.B7G5A3"/>
<evidence type="ECO:0000259" key="10">
    <source>
        <dbReference type="Pfam" id="PF21192"/>
    </source>
</evidence>
<dbReference type="InterPro" id="IPR007064">
    <property type="entry name" value="Nmd3_N"/>
</dbReference>
<feature type="signal peptide" evidence="8">
    <location>
        <begin position="1"/>
        <end position="21"/>
    </location>
</feature>
<keyword evidence="6 7" id="KW-0539">Nucleus</keyword>
<dbReference type="PANTHER" id="PTHR12746:SF2">
    <property type="entry name" value="60S RIBOSOMAL EXPORT PROTEIN NMD3"/>
    <property type="match status" value="1"/>
</dbReference>
<keyword evidence="8" id="KW-0732">Signal</keyword>
<dbReference type="GO" id="GO:0015031">
    <property type="term" value="P:protein transport"/>
    <property type="evidence" value="ECO:0007669"/>
    <property type="project" value="UniProtKB-KW"/>
</dbReference>
<evidence type="ECO:0000256" key="2">
    <source>
        <dbReference type="ARBA" id="ARBA00017035"/>
    </source>
</evidence>
<organism evidence="11 12">
    <name type="scientific">Phaeodactylum tricornutum (strain CCAP 1055/1)</name>
    <dbReference type="NCBI Taxonomy" id="556484"/>
    <lineage>
        <taxon>Eukaryota</taxon>
        <taxon>Sar</taxon>
        <taxon>Stramenopiles</taxon>
        <taxon>Ochrophyta</taxon>
        <taxon>Bacillariophyta</taxon>
        <taxon>Bacillariophyceae</taxon>
        <taxon>Bacillariophycidae</taxon>
        <taxon>Naviculales</taxon>
        <taxon>Phaeodactylaceae</taxon>
        <taxon>Phaeodactylum</taxon>
    </lineage>
</organism>
<dbReference type="GO" id="GO:0043023">
    <property type="term" value="F:ribosomal large subunit binding"/>
    <property type="evidence" value="ECO:0007669"/>
    <property type="project" value="InterPro"/>
</dbReference>
<dbReference type="EMBL" id="CM000617">
    <property type="protein sequence ID" value="EEC46111.1"/>
    <property type="molecule type" value="Genomic_DNA"/>
</dbReference>
<evidence type="ECO:0000256" key="1">
    <source>
        <dbReference type="ARBA" id="ARBA00009794"/>
    </source>
</evidence>
<gene>
    <name evidence="11" type="ORF">PHATRDRAFT_21996</name>
</gene>
<feature type="chain" id="PRO_5002855845" description="60S ribosomal export protein NMD3" evidence="8">
    <location>
        <begin position="22"/>
        <end position="417"/>
    </location>
</feature>
<sequence>MQAVAPLTAVQIPCCLCGVLTAPNAANQCASCLAQEFDLKGRLQRGPSGAPFATTYQCRECRRFRRTEKHHEHAGPESPELLAICLKAIPALQSTAEPRLHLIDAGWVWTEPHSMRWKVRLTVRTEIQAVTVQQRVVVELHNAFRQCNDCNREFTNRTWQALVQLRQKRSDDAPKKGLTALEMALAKNKEIRKHVLKIDAVRNGFDFYFLSLSYAQAFSAYLQRVGPMRVKTSKKLVSQDFTNNTANMKYTVVCDLVPFCKDDLVLIKKGAKGKLSGRLALVTKVSSVVHLMDSSPKREALLDSQMELSPDAYYKQEKLYTILQASNRTIPFVVLDVDLLENSVEKYCLADVQVARQSDFGVNDEVFNCVTHLGHLIRPGDVVMGYDLVATVGGDWEVEESLHNSFVLPDVVLVKKI</sequence>
<feature type="domain" description="60S ribosomal export protein NMD3 OB-fold" evidence="10">
    <location>
        <begin position="331"/>
        <end position="416"/>
    </location>
</feature>
<evidence type="ECO:0000256" key="7">
    <source>
        <dbReference type="RuleBase" id="RU364108"/>
    </source>
</evidence>
<evidence type="ECO:0000256" key="6">
    <source>
        <dbReference type="ARBA" id="ARBA00023242"/>
    </source>
</evidence>
<dbReference type="PANTHER" id="PTHR12746">
    <property type="entry name" value="NONSENSE-MEDIATED MRNA DECAY PROTEIN 3"/>
    <property type="match status" value="1"/>
</dbReference>
<comment type="subcellular location">
    <subcellularLocation>
        <location evidence="7">Cytoplasm</location>
    </subcellularLocation>
    <subcellularLocation>
        <location evidence="7">Nucleus</location>
    </subcellularLocation>
</comment>
<evidence type="ECO:0000313" key="11">
    <source>
        <dbReference type="EMBL" id="EEC46111.1"/>
    </source>
</evidence>
<dbReference type="GO" id="GO:0005737">
    <property type="term" value="C:cytoplasm"/>
    <property type="evidence" value="ECO:0007669"/>
    <property type="project" value="UniProtKB-SubCell"/>
</dbReference>
<comment type="function">
    <text evidence="7">Acts as an adapter for the XPO1/CRM1-mediated export of the 60S ribosomal subunit.</text>
</comment>
<dbReference type="GeneID" id="7203106"/>
<comment type="similarity">
    <text evidence="1 7">Belongs to the NMD3 family.</text>
</comment>
<evidence type="ECO:0000259" key="9">
    <source>
        <dbReference type="Pfam" id="PF04981"/>
    </source>
</evidence>
<dbReference type="Proteomes" id="UP000000759">
    <property type="component" value="Chromosome 15"/>
</dbReference>
<dbReference type="HOGENOM" id="CLU_027444_3_0_1"/>
<dbReference type="InParanoid" id="B7G5A3"/>
<evidence type="ECO:0000313" key="12">
    <source>
        <dbReference type="Proteomes" id="UP000000759"/>
    </source>
</evidence>
<dbReference type="KEGG" id="pti:PHATRDRAFT_21996"/>
<keyword evidence="3 7" id="KW-0813">Transport</keyword>
<feature type="domain" description="Nmd3 N-terminal" evidence="9">
    <location>
        <begin position="14"/>
        <end position="255"/>
    </location>
</feature>
<evidence type="ECO:0000256" key="8">
    <source>
        <dbReference type="SAM" id="SignalP"/>
    </source>
</evidence>